<dbReference type="AlphaFoldDB" id="A0AAV0XKD6"/>
<evidence type="ECO:0000313" key="3">
    <source>
        <dbReference type="Proteomes" id="UP001160148"/>
    </source>
</evidence>
<proteinExistence type="predicted"/>
<reference evidence="2 3" key="1">
    <citation type="submission" date="2023-01" db="EMBL/GenBank/DDBJ databases">
        <authorList>
            <person name="Whitehead M."/>
        </authorList>
    </citation>
    <scope>NUCLEOTIDE SEQUENCE [LARGE SCALE GENOMIC DNA]</scope>
</reference>
<name>A0AAV0XKD6_9HEMI</name>
<accession>A0AAV0XKD6</accession>
<comment type="caution">
    <text evidence="2">The sequence shown here is derived from an EMBL/GenBank/DDBJ whole genome shotgun (WGS) entry which is preliminary data.</text>
</comment>
<evidence type="ECO:0000313" key="2">
    <source>
        <dbReference type="EMBL" id="CAI6369124.1"/>
    </source>
</evidence>
<keyword evidence="3" id="KW-1185">Reference proteome</keyword>
<organism evidence="2 3">
    <name type="scientific">Macrosiphum euphorbiae</name>
    <name type="common">potato aphid</name>
    <dbReference type="NCBI Taxonomy" id="13131"/>
    <lineage>
        <taxon>Eukaryota</taxon>
        <taxon>Metazoa</taxon>
        <taxon>Ecdysozoa</taxon>
        <taxon>Arthropoda</taxon>
        <taxon>Hexapoda</taxon>
        <taxon>Insecta</taxon>
        <taxon>Pterygota</taxon>
        <taxon>Neoptera</taxon>
        <taxon>Paraneoptera</taxon>
        <taxon>Hemiptera</taxon>
        <taxon>Sternorrhyncha</taxon>
        <taxon>Aphidomorpha</taxon>
        <taxon>Aphidoidea</taxon>
        <taxon>Aphididae</taxon>
        <taxon>Macrosiphini</taxon>
        <taxon>Macrosiphum</taxon>
    </lineage>
</organism>
<protein>
    <submittedName>
        <fullName evidence="2">Uncharacterized protein</fullName>
    </submittedName>
</protein>
<gene>
    <name evidence="2" type="ORF">MEUPH1_LOCUS23401</name>
</gene>
<evidence type="ECO:0000256" key="1">
    <source>
        <dbReference type="SAM" id="MobiDB-lite"/>
    </source>
</evidence>
<dbReference type="EMBL" id="CARXXK010000005">
    <property type="protein sequence ID" value="CAI6369124.1"/>
    <property type="molecule type" value="Genomic_DNA"/>
</dbReference>
<dbReference type="Proteomes" id="UP001160148">
    <property type="component" value="Unassembled WGS sequence"/>
</dbReference>
<sequence length="97" mass="10943">MNPCVRIKPQEGLENNSVAEVDPGDPPVLPDVQKLPSESIDIGDINTGPIRPNLQTYPKNVFGKQNRAFSSTLFDGFPWLEYSIQRDAVFFYPCRVF</sequence>
<feature type="region of interest" description="Disordered" evidence="1">
    <location>
        <begin position="1"/>
        <end position="34"/>
    </location>
</feature>